<evidence type="ECO:0000313" key="2">
    <source>
        <dbReference type="Proteomes" id="UP000784294"/>
    </source>
</evidence>
<gene>
    <name evidence="1" type="ORF">PXEA_LOCUS7257</name>
</gene>
<name>A0A3S5CE57_9PLAT</name>
<evidence type="ECO:0000313" key="1">
    <source>
        <dbReference type="EMBL" id="VEL13817.1"/>
    </source>
</evidence>
<organism evidence="1 2">
    <name type="scientific">Protopolystoma xenopodis</name>
    <dbReference type="NCBI Taxonomy" id="117903"/>
    <lineage>
        <taxon>Eukaryota</taxon>
        <taxon>Metazoa</taxon>
        <taxon>Spiralia</taxon>
        <taxon>Lophotrochozoa</taxon>
        <taxon>Platyhelminthes</taxon>
        <taxon>Monogenea</taxon>
        <taxon>Polyopisthocotylea</taxon>
        <taxon>Polystomatidea</taxon>
        <taxon>Polystomatidae</taxon>
        <taxon>Protopolystoma</taxon>
    </lineage>
</organism>
<sequence>ASTQLANVPAFAGSFGFQLPTGPISVTATPSSAAAIETGSLGGFSIGSSLGTARNSSPEQTNFKAILLDDFHTARQLARANSAQTASIQRSDASNANPYVYSIDPSTLPTPSIMAHGTTSHRLSYQCINPSASSDPFVSVNCTSSSSLYPDLGVTRPGLLSGCHYAGPTTSHLAAPSPSSSSWLNSSESCLFLEFDANAFYHIILILYFYL</sequence>
<protein>
    <submittedName>
        <fullName evidence="1">Uncharacterized protein</fullName>
    </submittedName>
</protein>
<dbReference type="EMBL" id="CAAALY010019046">
    <property type="protein sequence ID" value="VEL13817.1"/>
    <property type="molecule type" value="Genomic_DNA"/>
</dbReference>
<proteinExistence type="predicted"/>
<feature type="non-terminal residue" evidence="1">
    <location>
        <position position="1"/>
    </location>
</feature>
<dbReference type="AlphaFoldDB" id="A0A3S5CE57"/>
<keyword evidence="2" id="KW-1185">Reference proteome</keyword>
<accession>A0A3S5CE57</accession>
<comment type="caution">
    <text evidence="1">The sequence shown here is derived from an EMBL/GenBank/DDBJ whole genome shotgun (WGS) entry which is preliminary data.</text>
</comment>
<dbReference type="Proteomes" id="UP000784294">
    <property type="component" value="Unassembled WGS sequence"/>
</dbReference>
<reference evidence="1" key="1">
    <citation type="submission" date="2018-11" db="EMBL/GenBank/DDBJ databases">
        <authorList>
            <consortium name="Pathogen Informatics"/>
        </authorList>
    </citation>
    <scope>NUCLEOTIDE SEQUENCE</scope>
</reference>